<dbReference type="Gene3D" id="3.40.50.2300">
    <property type="match status" value="1"/>
</dbReference>
<dbReference type="GO" id="GO:0000160">
    <property type="term" value="P:phosphorelay signal transduction system"/>
    <property type="evidence" value="ECO:0007669"/>
    <property type="project" value="InterPro"/>
</dbReference>
<dbReference type="PROSITE" id="PS50110">
    <property type="entry name" value="RESPONSE_REGULATORY"/>
    <property type="match status" value="1"/>
</dbReference>
<proteinExistence type="predicted"/>
<dbReference type="InterPro" id="IPR001789">
    <property type="entry name" value="Sig_transdc_resp-reg_receiver"/>
</dbReference>
<name>A0A5E7UY24_PSEFL</name>
<evidence type="ECO:0000259" key="3">
    <source>
        <dbReference type="PROSITE" id="PS50110"/>
    </source>
</evidence>
<dbReference type="InterPro" id="IPR050595">
    <property type="entry name" value="Bact_response_regulator"/>
</dbReference>
<feature type="modified residue" description="4-aspartylphosphate" evidence="2">
    <location>
        <position position="86"/>
    </location>
</feature>
<feature type="domain" description="Response regulatory" evidence="3">
    <location>
        <begin position="34"/>
        <end position="156"/>
    </location>
</feature>
<sequence length="157" mass="17593">MASKLIACPERSRNNRPPFCSTDEVFPMAEDDLHILVVEDHPFQLIATQYLLESYGFTRLTTTDSAKGAVQQMLEADQPFDILLCDQCLPDLKGLDLVRFASQRGLIRQAIILSSLTTSELDELEKTAISHALPLLGYLIKPLKQSEFRDLLTSAKL</sequence>
<reference evidence="4 5" key="1">
    <citation type="submission" date="2019-09" db="EMBL/GenBank/DDBJ databases">
        <authorList>
            <person name="Chandra G."/>
            <person name="Truman W A."/>
        </authorList>
    </citation>
    <scope>NUCLEOTIDE SEQUENCE [LARGE SCALE GENOMIC DNA]</scope>
    <source>
        <strain evidence="4">PS938</strain>
    </source>
</reference>
<dbReference type="InterPro" id="IPR011006">
    <property type="entry name" value="CheY-like_superfamily"/>
</dbReference>
<dbReference type="PANTHER" id="PTHR44591">
    <property type="entry name" value="STRESS RESPONSE REGULATOR PROTEIN 1"/>
    <property type="match status" value="1"/>
</dbReference>
<evidence type="ECO:0000256" key="1">
    <source>
        <dbReference type="ARBA" id="ARBA00022553"/>
    </source>
</evidence>
<dbReference type="Pfam" id="PF00072">
    <property type="entry name" value="Response_reg"/>
    <property type="match status" value="1"/>
</dbReference>
<protein>
    <recommendedName>
        <fullName evidence="3">Response regulatory domain-containing protein</fullName>
    </recommendedName>
</protein>
<keyword evidence="1 2" id="KW-0597">Phosphoprotein</keyword>
<dbReference type="SUPFAM" id="SSF52172">
    <property type="entry name" value="CheY-like"/>
    <property type="match status" value="1"/>
</dbReference>
<dbReference type="PANTHER" id="PTHR44591:SF3">
    <property type="entry name" value="RESPONSE REGULATORY DOMAIN-CONTAINING PROTEIN"/>
    <property type="match status" value="1"/>
</dbReference>
<dbReference type="AlphaFoldDB" id="A0A5E7UY24"/>
<evidence type="ECO:0000313" key="5">
    <source>
        <dbReference type="Proteomes" id="UP000327191"/>
    </source>
</evidence>
<gene>
    <name evidence="4" type="ORF">PS938_04146</name>
</gene>
<dbReference type="SMART" id="SM00448">
    <property type="entry name" value="REC"/>
    <property type="match status" value="1"/>
</dbReference>
<accession>A0A5E7UY24</accession>
<evidence type="ECO:0000256" key="2">
    <source>
        <dbReference type="PROSITE-ProRule" id="PRU00169"/>
    </source>
</evidence>
<evidence type="ECO:0000313" key="4">
    <source>
        <dbReference type="EMBL" id="VVQ15340.1"/>
    </source>
</evidence>
<dbReference type="Proteomes" id="UP000327191">
    <property type="component" value="Unassembled WGS sequence"/>
</dbReference>
<organism evidence="4 5">
    <name type="scientific">Pseudomonas fluorescens</name>
    <dbReference type="NCBI Taxonomy" id="294"/>
    <lineage>
        <taxon>Bacteria</taxon>
        <taxon>Pseudomonadati</taxon>
        <taxon>Pseudomonadota</taxon>
        <taxon>Gammaproteobacteria</taxon>
        <taxon>Pseudomonadales</taxon>
        <taxon>Pseudomonadaceae</taxon>
        <taxon>Pseudomonas</taxon>
    </lineage>
</organism>
<dbReference type="EMBL" id="CABVJE010000019">
    <property type="protein sequence ID" value="VVQ15340.1"/>
    <property type="molecule type" value="Genomic_DNA"/>
</dbReference>